<dbReference type="InterPro" id="IPR008920">
    <property type="entry name" value="TF_FadR/GntR_C"/>
</dbReference>
<dbReference type="Gene3D" id="1.10.10.10">
    <property type="entry name" value="Winged helix-like DNA-binding domain superfamily/Winged helix DNA-binding domain"/>
    <property type="match status" value="1"/>
</dbReference>
<evidence type="ECO:0000313" key="5">
    <source>
        <dbReference type="EMBL" id="TMR05014.1"/>
    </source>
</evidence>
<dbReference type="InterPro" id="IPR036390">
    <property type="entry name" value="WH_DNA-bd_sf"/>
</dbReference>
<dbReference type="EMBL" id="VCKW01000025">
    <property type="protein sequence ID" value="TMR05014.1"/>
    <property type="molecule type" value="Genomic_DNA"/>
</dbReference>
<dbReference type="InterPro" id="IPR011711">
    <property type="entry name" value="GntR_C"/>
</dbReference>
<dbReference type="Pfam" id="PF07729">
    <property type="entry name" value="FCD"/>
    <property type="match status" value="1"/>
</dbReference>
<evidence type="ECO:0000256" key="2">
    <source>
        <dbReference type="ARBA" id="ARBA00023125"/>
    </source>
</evidence>
<dbReference type="PANTHER" id="PTHR43537:SF5">
    <property type="entry name" value="UXU OPERON TRANSCRIPTIONAL REGULATOR"/>
    <property type="match status" value="1"/>
</dbReference>
<dbReference type="Proteomes" id="UP000309174">
    <property type="component" value="Unassembled WGS sequence"/>
</dbReference>
<dbReference type="Pfam" id="PF00392">
    <property type="entry name" value="GntR"/>
    <property type="match status" value="1"/>
</dbReference>
<dbReference type="PANTHER" id="PTHR43537">
    <property type="entry name" value="TRANSCRIPTIONAL REGULATOR, GNTR FAMILY"/>
    <property type="match status" value="1"/>
</dbReference>
<name>A0A5C4JHY0_9ACTN</name>
<dbReference type="SMART" id="SM00345">
    <property type="entry name" value="HTH_GNTR"/>
    <property type="match status" value="1"/>
</dbReference>
<dbReference type="GO" id="GO:0003700">
    <property type="term" value="F:DNA-binding transcription factor activity"/>
    <property type="evidence" value="ECO:0007669"/>
    <property type="project" value="InterPro"/>
</dbReference>
<dbReference type="CDD" id="cd07377">
    <property type="entry name" value="WHTH_GntR"/>
    <property type="match status" value="1"/>
</dbReference>
<dbReference type="AlphaFoldDB" id="A0A5C4JHY0"/>
<accession>A0A5C4JHY0</accession>
<keyword evidence="2" id="KW-0238">DNA-binding</keyword>
<dbReference type="GO" id="GO:0003677">
    <property type="term" value="F:DNA binding"/>
    <property type="evidence" value="ECO:0007669"/>
    <property type="project" value="UniProtKB-KW"/>
</dbReference>
<organism evidence="5 6">
    <name type="scientific">Actinomadura soli</name>
    <dbReference type="NCBI Taxonomy" id="2508997"/>
    <lineage>
        <taxon>Bacteria</taxon>
        <taxon>Bacillati</taxon>
        <taxon>Actinomycetota</taxon>
        <taxon>Actinomycetes</taxon>
        <taxon>Streptosporangiales</taxon>
        <taxon>Thermomonosporaceae</taxon>
        <taxon>Actinomadura</taxon>
    </lineage>
</organism>
<dbReference type="InterPro" id="IPR000524">
    <property type="entry name" value="Tscrpt_reg_HTH_GntR"/>
</dbReference>
<evidence type="ECO:0000256" key="1">
    <source>
        <dbReference type="ARBA" id="ARBA00023015"/>
    </source>
</evidence>
<keyword evidence="3" id="KW-0804">Transcription</keyword>
<sequence>METNGDAVADPQLPLRDVVARRIRELILTGGLSPGERLPEDHLAEQLGVSRNPVREALRTLEAEGFVQVFARRGASVATLSVKQADDLFDLRLALEPLGARLAARHVTQPAVDLLRKILAMAQQDGARRSAQELSDLHTELHSKIFEMSRNDHLISVALPMVRRGQWLLLQHSSLKNPHAWDEHEPLIAAIEMGAEELAETTARAHVLSVRHRLMPRLTGTG</sequence>
<gene>
    <name evidence="5" type="ORF">ETD83_07350</name>
</gene>
<comment type="caution">
    <text evidence="5">The sequence shown here is derived from an EMBL/GenBank/DDBJ whole genome shotgun (WGS) entry which is preliminary data.</text>
</comment>
<dbReference type="SMART" id="SM00895">
    <property type="entry name" value="FCD"/>
    <property type="match status" value="1"/>
</dbReference>
<dbReference type="InterPro" id="IPR036388">
    <property type="entry name" value="WH-like_DNA-bd_sf"/>
</dbReference>
<reference evidence="5 6" key="1">
    <citation type="submission" date="2019-05" db="EMBL/GenBank/DDBJ databases">
        <title>Draft genome sequence of Actinomadura sp. 14C53.</title>
        <authorList>
            <person name="Saricaoglu S."/>
            <person name="Isik K."/>
        </authorList>
    </citation>
    <scope>NUCLEOTIDE SEQUENCE [LARGE SCALE GENOMIC DNA]</scope>
    <source>
        <strain evidence="5 6">14C53</strain>
    </source>
</reference>
<keyword evidence="1" id="KW-0805">Transcription regulation</keyword>
<dbReference type="Gene3D" id="1.20.120.530">
    <property type="entry name" value="GntR ligand-binding domain-like"/>
    <property type="match status" value="1"/>
</dbReference>
<evidence type="ECO:0000313" key="6">
    <source>
        <dbReference type="Proteomes" id="UP000309174"/>
    </source>
</evidence>
<keyword evidence="6" id="KW-1185">Reference proteome</keyword>
<dbReference type="SUPFAM" id="SSF48008">
    <property type="entry name" value="GntR ligand-binding domain-like"/>
    <property type="match status" value="1"/>
</dbReference>
<dbReference type="PROSITE" id="PS50949">
    <property type="entry name" value="HTH_GNTR"/>
    <property type="match status" value="1"/>
</dbReference>
<proteinExistence type="predicted"/>
<dbReference type="RefSeq" id="WP_138644299.1">
    <property type="nucleotide sequence ID" value="NZ_VCKW01000025.1"/>
</dbReference>
<protein>
    <submittedName>
        <fullName evidence="5">GntR family transcriptional regulator</fullName>
    </submittedName>
</protein>
<feature type="domain" description="HTH gntR-type" evidence="4">
    <location>
        <begin position="13"/>
        <end position="80"/>
    </location>
</feature>
<dbReference type="SUPFAM" id="SSF46785">
    <property type="entry name" value="Winged helix' DNA-binding domain"/>
    <property type="match status" value="1"/>
</dbReference>
<evidence type="ECO:0000259" key="4">
    <source>
        <dbReference type="PROSITE" id="PS50949"/>
    </source>
</evidence>
<dbReference type="PRINTS" id="PR00035">
    <property type="entry name" value="HTHGNTR"/>
</dbReference>
<evidence type="ECO:0000256" key="3">
    <source>
        <dbReference type="ARBA" id="ARBA00023163"/>
    </source>
</evidence>
<dbReference type="OrthoDB" id="7989071at2"/>